<comment type="function">
    <text evidence="4">PPIases accelerate the folding of proteins. It catalyzes the cis-trans isomerization of proline imidic peptide bonds in oligopeptides.</text>
</comment>
<sequence>MSYKSVLLTLCLLSAVIVPALSAKKATKQDEKEEVKDEVQYIVTEEVYLDVEIENFYGPDNHFGGRIVIGIFGDLVPMTALNFITLAKGFKKRGILYKYGGTSFHRAVTDFMIQGGDVTHNYGEGGMSLYGPMFDDENFVVSHQSAGIVSMANYGRNSNASQFFILLQKSRWLNGRHVAFGKVIKGMDAVRKIGSVKSSLKGTLINKVRIIDSGVVGIPSKYELSAKQMSSDDDVE</sequence>
<proteinExistence type="inferred from homology"/>
<dbReference type="InterPro" id="IPR029000">
    <property type="entry name" value="Cyclophilin-like_dom_sf"/>
</dbReference>
<evidence type="ECO:0000256" key="2">
    <source>
        <dbReference type="ARBA" id="ARBA00023110"/>
    </source>
</evidence>
<dbReference type="FunFam" id="2.40.100.10:FF:000025">
    <property type="entry name" value="Peptidyl-prolyl cis-trans isomerase CYP19-2"/>
    <property type="match status" value="1"/>
</dbReference>
<dbReference type="AlphaFoldDB" id="A0AAN8JPE4"/>
<evidence type="ECO:0000256" key="3">
    <source>
        <dbReference type="ARBA" id="ARBA00023235"/>
    </source>
</evidence>
<keyword evidence="3 4" id="KW-0413">Isomerase</keyword>
<dbReference type="PRINTS" id="PR00153">
    <property type="entry name" value="CSAPPISMRASE"/>
</dbReference>
<keyword evidence="2 4" id="KW-0697">Rotamase</keyword>
<evidence type="ECO:0000259" key="5">
    <source>
        <dbReference type="PROSITE" id="PS50006"/>
    </source>
</evidence>
<dbReference type="GO" id="GO:0005737">
    <property type="term" value="C:cytoplasm"/>
    <property type="evidence" value="ECO:0007669"/>
    <property type="project" value="TreeGrafter"/>
</dbReference>
<dbReference type="EMBL" id="JAZGQO010000008">
    <property type="protein sequence ID" value="KAK6178699.1"/>
    <property type="molecule type" value="Genomic_DNA"/>
</dbReference>
<name>A0AAN8JPE4_PATCE</name>
<dbReference type="EC" id="5.2.1.8" evidence="4"/>
<dbReference type="SUPFAM" id="SSF50891">
    <property type="entry name" value="Cyclophilin-like"/>
    <property type="match status" value="1"/>
</dbReference>
<feature type="domain" description="PPIase cyclophilin-type" evidence="6">
    <location>
        <begin position="65"/>
        <end position="215"/>
    </location>
</feature>
<dbReference type="InterPro" id="IPR000253">
    <property type="entry name" value="FHA_dom"/>
</dbReference>
<dbReference type="PROSITE" id="PS50006">
    <property type="entry name" value="FHA_DOMAIN"/>
    <property type="match status" value="1"/>
</dbReference>
<keyword evidence="8" id="KW-1185">Reference proteome</keyword>
<reference evidence="7 8" key="1">
    <citation type="submission" date="2024-01" db="EMBL/GenBank/DDBJ databases">
        <title>The genome of the rayed Mediterranean limpet Patella caerulea (Linnaeus, 1758).</title>
        <authorList>
            <person name="Anh-Thu Weber A."/>
            <person name="Halstead-Nussloch G."/>
        </authorList>
    </citation>
    <scope>NUCLEOTIDE SEQUENCE [LARGE SCALE GENOMIC DNA]</scope>
    <source>
        <strain evidence="7">AATW-2023a</strain>
        <tissue evidence="7">Whole specimen</tissue>
    </source>
</reference>
<evidence type="ECO:0000256" key="1">
    <source>
        <dbReference type="ARBA" id="ARBA00000971"/>
    </source>
</evidence>
<dbReference type="InterPro" id="IPR002130">
    <property type="entry name" value="Cyclophilin-type_PPIase_dom"/>
</dbReference>
<comment type="caution">
    <text evidence="7">The sequence shown here is derived from an EMBL/GenBank/DDBJ whole genome shotgun (WGS) entry which is preliminary data.</text>
</comment>
<dbReference type="Pfam" id="PF00160">
    <property type="entry name" value="Pro_isomerase"/>
    <property type="match status" value="1"/>
</dbReference>
<protein>
    <recommendedName>
        <fullName evidence="4">Peptidyl-prolyl cis-trans isomerase</fullName>
        <shortName evidence="4">PPIase</shortName>
        <ecNumber evidence="4">5.2.1.8</ecNumber>
    </recommendedName>
</protein>
<feature type="signal peptide" evidence="4">
    <location>
        <begin position="1"/>
        <end position="22"/>
    </location>
</feature>
<evidence type="ECO:0000313" key="8">
    <source>
        <dbReference type="Proteomes" id="UP001347796"/>
    </source>
</evidence>
<dbReference type="GO" id="GO:0006457">
    <property type="term" value="P:protein folding"/>
    <property type="evidence" value="ECO:0007669"/>
    <property type="project" value="TreeGrafter"/>
</dbReference>
<dbReference type="PROSITE" id="PS50072">
    <property type="entry name" value="CSA_PPIASE_2"/>
    <property type="match status" value="1"/>
</dbReference>
<evidence type="ECO:0000256" key="4">
    <source>
        <dbReference type="RuleBase" id="RU363019"/>
    </source>
</evidence>
<comment type="catalytic activity">
    <reaction evidence="1 4">
        <text>[protein]-peptidylproline (omega=180) = [protein]-peptidylproline (omega=0)</text>
        <dbReference type="Rhea" id="RHEA:16237"/>
        <dbReference type="Rhea" id="RHEA-COMP:10747"/>
        <dbReference type="Rhea" id="RHEA-COMP:10748"/>
        <dbReference type="ChEBI" id="CHEBI:83833"/>
        <dbReference type="ChEBI" id="CHEBI:83834"/>
        <dbReference type="EC" id="5.2.1.8"/>
    </reaction>
</comment>
<dbReference type="GO" id="GO:0016018">
    <property type="term" value="F:cyclosporin A binding"/>
    <property type="evidence" value="ECO:0007669"/>
    <property type="project" value="TreeGrafter"/>
</dbReference>
<feature type="chain" id="PRO_5042665842" description="Peptidyl-prolyl cis-trans isomerase" evidence="4">
    <location>
        <begin position="23"/>
        <end position="236"/>
    </location>
</feature>
<dbReference type="PANTHER" id="PTHR11071">
    <property type="entry name" value="PEPTIDYL-PROLYL CIS-TRANS ISOMERASE"/>
    <property type="match status" value="1"/>
</dbReference>
<comment type="similarity">
    <text evidence="4">Belongs to the cyclophilin-type PPIase family.</text>
</comment>
<organism evidence="7 8">
    <name type="scientific">Patella caerulea</name>
    <name type="common">Rayed Mediterranean limpet</name>
    <dbReference type="NCBI Taxonomy" id="87958"/>
    <lineage>
        <taxon>Eukaryota</taxon>
        <taxon>Metazoa</taxon>
        <taxon>Spiralia</taxon>
        <taxon>Lophotrochozoa</taxon>
        <taxon>Mollusca</taxon>
        <taxon>Gastropoda</taxon>
        <taxon>Patellogastropoda</taxon>
        <taxon>Patelloidea</taxon>
        <taxon>Patellidae</taxon>
        <taxon>Patella</taxon>
    </lineage>
</organism>
<feature type="domain" description="FHA" evidence="5">
    <location>
        <begin position="152"/>
        <end position="210"/>
    </location>
</feature>
<evidence type="ECO:0000259" key="6">
    <source>
        <dbReference type="PROSITE" id="PS50072"/>
    </source>
</evidence>
<keyword evidence="4" id="KW-0732">Signal</keyword>
<accession>A0AAN8JPE4</accession>
<dbReference type="Proteomes" id="UP001347796">
    <property type="component" value="Unassembled WGS sequence"/>
</dbReference>
<dbReference type="PANTHER" id="PTHR11071:SF547">
    <property type="entry name" value="PEPTIDYL-PROLYL CIS-TRANS ISOMERASE"/>
    <property type="match status" value="1"/>
</dbReference>
<gene>
    <name evidence="7" type="ORF">SNE40_011223</name>
</gene>
<dbReference type="GO" id="GO:0003755">
    <property type="term" value="F:peptidyl-prolyl cis-trans isomerase activity"/>
    <property type="evidence" value="ECO:0007669"/>
    <property type="project" value="UniProtKB-UniRule"/>
</dbReference>
<dbReference type="Gene3D" id="2.40.100.10">
    <property type="entry name" value="Cyclophilin-like"/>
    <property type="match status" value="1"/>
</dbReference>
<evidence type="ECO:0000313" key="7">
    <source>
        <dbReference type="EMBL" id="KAK6178699.1"/>
    </source>
</evidence>